<name>A0ABT8SJ95_9CAUL</name>
<accession>A0ABT8SJ95</accession>
<dbReference type="Pfam" id="PF18856">
    <property type="entry name" value="baeRF_family12"/>
    <property type="match status" value="1"/>
</dbReference>
<reference evidence="1" key="1">
    <citation type="submission" date="2023-07" db="EMBL/GenBank/DDBJ databases">
        <title>Brevundimonas soil sp. nov., isolated from the soil of chemical plant.</title>
        <authorList>
            <person name="Wu N."/>
        </authorList>
    </citation>
    <scope>NUCLEOTIDE SEQUENCE</scope>
    <source>
        <strain evidence="1">XZ-24</strain>
    </source>
</reference>
<gene>
    <name evidence="1" type="ORF">Q0812_04100</name>
</gene>
<evidence type="ECO:0000313" key="2">
    <source>
        <dbReference type="Proteomes" id="UP001169063"/>
    </source>
</evidence>
<organism evidence="1 2">
    <name type="scientific">Peiella sedimenti</name>
    <dbReference type="NCBI Taxonomy" id="3061083"/>
    <lineage>
        <taxon>Bacteria</taxon>
        <taxon>Pseudomonadati</taxon>
        <taxon>Pseudomonadota</taxon>
        <taxon>Alphaproteobacteria</taxon>
        <taxon>Caulobacterales</taxon>
        <taxon>Caulobacteraceae</taxon>
        <taxon>Peiella</taxon>
    </lineage>
</organism>
<keyword evidence="2" id="KW-1185">Reference proteome</keyword>
<proteinExistence type="predicted"/>
<sequence>MNLTGNTLIVVADGAHARIFEEKVRGGALTEISERLGDFGHLGPLAKRPRVQVHARMGFGSHTTESESISVREEGRYIQALADRLDEMGAPKAFDEIVLIAPPKALGGLRVALSPALARKVTGSEAAERITDDEEGVRKALRRIRLKAR</sequence>
<protein>
    <submittedName>
        <fullName evidence="1">Host attachment protein</fullName>
    </submittedName>
</protein>
<evidence type="ECO:0000313" key="1">
    <source>
        <dbReference type="EMBL" id="MDO1558609.1"/>
    </source>
</evidence>
<dbReference type="Proteomes" id="UP001169063">
    <property type="component" value="Unassembled WGS sequence"/>
</dbReference>
<dbReference type="EMBL" id="JAUKTR010000001">
    <property type="protein sequence ID" value="MDO1558609.1"/>
    <property type="molecule type" value="Genomic_DNA"/>
</dbReference>
<dbReference type="RefSeq" id="WP_302109015.1">
    <property type="nucleotide sequence ID" value="NZ_JAUKTR010000001.1"/>
</dbReference>
<comment type="caution">
    <text evidence="1">The sequence shown here is derived from an EMBL/GenBank/DDBJ whole genome shotgun (WGS) entry which is preliminary data.</text>
</comment>
<dbReference type="InterPro" id="IPR041374">
    <property type="entry name" value="BaeRF_family12"/>
</dbReference>